<proteinExistence type="predicted"/>
<evidence type="ECO:0000313" key="3">
    <source>
        <dbReference type="Proteomes" id="UP001549162"/>
    </source>
</evidence>
<keyword evidence="3" id="KW-1185">Reference proteome</keyword>
<evidence type="ECO:0008006" key="4">
    <source>
        <dbReference type="Google" id="ProtNLM"/>
    </source>
</evidence>
<evidence type="ECO:0000256" key="1">
    <source>
        <dbReference type="SAM" id="Phobius"/>
    </source>
</evidence>
<feature type="transmembrane region" description="Helical" evidence="1">
    <location>
        <begin position="154"/>
        <end position="178"/>
    </location>
</feature>
<gene>
    <name evidence="2" type="ORF">ABID14_001467</name>
</gene>
<dbReference type="Proteomes" id="UP001549162">
    <property type="component" value="Unassembled WGS sequence"/>
</dbReference>
<dbReference type="Pfam" id="PF11299">
    <property type="entry name" value="DUF3100"/>
    <property type="match status" value="1"/>
</dbReference>
<name>A0ABV2JAM4_9FIRM</name>
<reference evidence="2 3" key="1">
    <citation type="submission" date="2024-06" db="EMBL/GenBank/DDBJ databases">
        <title>Genomic Encyclopedia of Type Strains, Phase IV (KMG-IV): sequencing the most valuable type-strain genomes for metagenomic binning, comparative biology and taxonomic classification.</title>
        <authorList>
            <person name="Goeker M."/>
        </authorList>
    </citation>
    <scope>NUCLEOTIDE SEQUENCE [LARGE SCALE GENOMIC DNA]</scope>
    <source>
        <strain evidence="2 3">DSM 21460</strain>
    </source>
</reference>
<sequence length="277" mass="29576">MKNIKLHLIALAIVIIAELIGKHTFDVGIGTIVLLPMLFALVIGIFTTPKFLNIAKQKEMDDAGQLITVTLLLLMAKYGTTIGPTISTIIQSSPALILQEFGNVGTVIIGVPIGVMLGLKREVIGGAHSIGREPNVALIAEKYGLDSKEGEGVLGVYIIGTVFGTIFMGIIASLLATATPLHPYSLAMASGVGSASMMTASVGALVELFPQMADKLTAFGAASNLLSGLDGVYMSVFIALPLAEKLYRICYKSKYKHEPPQNYELNPEQKENREEDK</sequence>
<feature type="transmembrane region" description="Helical" evidence="1">
    <location>
        <begin position="27"/>
        <end position="46"/>
    </location>
</feature>
<protein>
    <recommendedName>
        <fullName evidence="4">DUF3100 domain-containing protein</fullName>
    </recommendedName>
</protein>
<feature type="transmembrane region" description="Helical" evidence="1">
    <location>
        <begin position="184"/>
        <end position="206"/>
    </location>
</feature>
<keyword evidence="1" id="KW-0472">Membrane</keyword>
<keyword evidence="1" id="KW-1133">Transmembrane helix</keyword>
<accession>A0ABV2JAM4</accession>
<feature type="transmembrane region" description="Helical" evidence="1">
    <location>
        <begin position="66"/>
        <end position="90"/>
    </location>
</feature>
<feature type="transmembrane region" description="Helical" evidence="1">
    <location>
        <begin position="96"/>
        <end position="119"/>
    </location>
</feature>
<organism evidence="2 3">
    <name type="scientific">Peptoniphilus olsenii</name>
    <dbReference type="NCBI Taxonomy" id="411570"/>
    <lineage>
        <taxon>Bacteria</taxon>
        <taxon>Bacillati</taxon>
        <taxon>Bacillota</taxon>
        <taxon>Tissierellia</taxon>
        <taxon>Tissierellales</taxon>
        <taxon>Peptoniphilaceae</taxon>
        <taxon>Peptoniphilus</taxon>
    </lineage>
</organism>
<feature type="transmembrane region" description="Helical" evidence="1">
    <location>
        <begin position="218"/>
        <end position="243"/>
    </location>
</feature>
<evidence type="ECO:0000313" key="2">
    <source>
        <dbReference type="EMBL" id="MET3617832.1"/>
    </source>
</evidence>
<comment type="caution">
    <text evidence="2">The sequence shown here is derived from an EMBL/GenBank/DDBJ whole genome shotgun (WGS) entry which is preliminary data.</text>
</comment>
<keyword evidence="1" id="KW-0812">Transmembrane</keyword>
<dbReference type="EMBL" id="JBEPMA010000009">
    <property type="protein sequence ID" value="MET3617832.1"/>
    <property type="molecule type" value="Genomic_DNA"/>
</dbReference>
<dbReference type="InterPro" id="IPR021450">
    <property type="entry name" value="DUF3100"/>
</dbReference>
<dbReference type="RefSeq" id="WP_354368642.1">
    <property type="nucleotide sequence ID" value="NZ_JBEPMA010000009.1"/>
</dbReference>